<name>A0ACA9RM24_9GLOM</name>
<dbReference type="Proteomes" id="UP000789920">
    <property type="component" value="Unassembled WGS sequence"/>
</dbReference>
<sequence length="193" mass="20653">FIILEESGIAKGIRRIVAVTGEEAQQAIKVADEFRIKIDNISKLQGAELDSVLKLVSKELDASNISSLKKSEYHIINNHFEKNPDSLYIIKLLDVGSNTKAIAGGISHCKANLKDKAAYLFSIDETSSRVAHSCIVGKSLIDKGLKAVDWAKIVSESVGGKSGGKDDAAQGSGTNVGEIDNALKVAEQFAKLQ</sequence>
<feature type="non-terminal residue" evidence="1">
    <location>
        <position position="1"/>
    </location>
</feature>
<feature type="non-terminal residue" evidence="1">
    <location>
        <position position="193"/>
    </location>
</feature>
<keyword evidence="2" id="KW-1185">Reference proteome</keyword>
<accession>A0ACA9RM24</accession>
<reference evidence="1" key="1">
    <citation type="submission" date="2021-06" db="EMBL/GenBank/DDBJ databases">
        <authorList>
            <person name="Kallberg Y."/>
            <person name="Tangrot J."/>
            <person name="Rosling A."/>
        </authorList>
    </citation>
    <scope>NUCLEOTIDE SEQUENCE</scope>
    <source>
        <strain evidence="1">MA461A</strain>
    </source>
</reference>
<dbReference type="EMBL" id="CAJVQC010058475">
    <property type="protein sequence ID" value="CAG8798727.1"/>
    <property type="molecule type" value="Genomic_DNA"/>
</dbReference>
<evidence type="ECO:0000313" key="2">
    <source>
        <dbReference type="Proteomes" id="UP000789920"/>
    </source>
</evidence>
<organism evidence="1 2">
    <name type="scientific">Racocetra persica</name>
    <dbReference type="NCBI Taxonomy" id="160502"/>
    <lineage>
        <taxon>Eukaryota</taxon>
        <taxon>Fungi</taxon>
        <taxon>Fungi incertae sedis</taxon>
        <taxon>Mucoromycota</taxon>
        <taxon>Glomeromycotina</taxon>
        <taxon>Glomeromycetes</taxon>
        <taxon>Diversisporales</taxon>
        <taxon>Gigasporaceae</taxon>
        <taxon>Racocetra</taxon>
    </lineage>
</organism>
<protein>
    <submittedName>
        <fullName evidence="1">37010_t:CDS:1</fullName>
    </submittedName>
</protein>
<comment type="caution">
    <text evidence="1">The sequence shown here is derived from an EMBL/GenBank/DDBJ whole genome shotgun (WGS) entry which is preliminary data.</text>
</comment>
<proteinExistence type="predicted"/>
<evidence type="ECO:0000313" key="1">
    <source>
        <dbReference type="EMBL" id="CAG8798727.1"/>
    </source>
</evidence>
<gene>
    <name evidence="1" type="ORF">RPERSI_LOCUS20575</name>
</gene>